<protein>
    <submittedName>
        <fullName evidence="4">Organic solvent tolerance protein OstA</fullName>
    </submittedName>
</protein>
<keyword evidence="2" id="KW-0732">Signal</keyword>
<dbReference type="InterPro" id="IPR050218">
    <property type="entry name" value="LptD"/>
</dbReference>
<dbReference type="PANTHER" id="PTHR30189">
    <property type="entry name" value="LPS-ASSEMBLY PROTEIN"/>
    <property type="match status" value="1"/>
</dbReference>
<dbReference type="InterPro" id="IPR005653">
    <property type="entry name" value="OstA-like_N"/>
</dbReference>
<gene>
    <name evidence="4" type="ORF">OMO38_16130</name>
</gene>
<keyword evidence="1" id="KW-0472">Membrane</keyword>
<keyword evidence="1" id="KW-0998">Cell outer membrane</keyword>
<dbReference type="PANTHER" id="PTHR30189:SF1">
    <property type="entry name" value="LPS-ASSEMBLY PROTEIN LPTD"/>
    <property type="match status" value="1"/>
</dbReference>
<feature type="signal peptide" evidence="2">
    <location>
        <begin position="1"/>
        <end position="17"/>
    </location>
</feature>
<evidence type="ECO:0000256" key="1">
    <source>
        <dbReference type="ARBA" id="ARBA00023237"/>
    </source>
</evidence>
<accession>A0ABT3I1Z5</accession>
<evidence type="ECO:0000313" key="5">
    <source>
        <dbReference type="Proteomes" id="UP001163731"/>
    </source>
</evidence>
<evidence type="ECO:0000313" key="4">
    <source>
        <dbReference type="EMBL" id="MCW3170054.1"/>
    </source>
</evidence>
<reference evidence="4" key="1">
    <citation type="submission" date="2022-10" db="EMBL/GenBank/DDBJ databases">
        <title>Chryseobacterium babae sp. nov. isolated from the gut of the beetle Oryctes rhinoceros, and Chryseobacterium kimseyorum sp. nov., isolated from a stick insect rearing cage.</title>
        <authorList>
            <person name="Shelomi M."/>
            <person name="Han C.-J."/>
            <person name="Chen W.-M."/>
            <person name="Chen H.-K."/>
            <person name="Liaw S.-J."/>
            <person name="Muhle E."/>
            <person name="Clermont D."/>
        </authorList>
    </citation>
    <scope>NUCLEOTIDE SEQUENCE</scope>
    <source>
        <strain evidence="4">09-1422</strain>
    </source>
</reference>
<evidence type="ECO:0000259" key="3">
    <source>
        <dbReference type="Pfam" id="PF13100"/>
    </source>
</evidence>
<dbReference type="EMBL" id="JAPDHW010000013">
    <property type="protein sequence ID" value="MCW3170054.1"/>
    <property type="molecule type" value="Genomic_DNA"/>
</dbReference>
<feature type="chain" id="PRO_5045564031" evidence="2">
    <location>
        <begin position="18"/>
        <end position="578"/>
    </location>
</feature>
<organism evidence="4 5">
    <name type="scientific">Chryseobacterium kimseyorum</name>
    <dbReference type="NCBI Taxonomy" id="2984028"/>
    <lineage>
        <taxon>Bacteria</taxon>
        <taxon>Pseudomonadati</taxon>
        <taxon>Bacteroidota</taxon>
        <taxon>Flavobacteriia</taxon>
        <taxon>Flavobacteriales</taxon>
        <taxon>Weeksellaceae</taxon>
        <taxon>Chryseobacterium group</taxon>
        <taxon>Chryseobacterium</taxon>
    </lineage>
</organism>
<dbReference type="Pfam" id="PF13100">
    <property type="entry name" value="OstA_2"/>
    <property type="match status" value="1"/>
</dbReference>
<name>A0ABT3I1Z5_9FLAO</name>
<dbReference type="RefSeq" id="WP_264751218.1">
    <property type="nucleotide sequence ID" value="NZ_JAPDHW010000013.1"/>
</dbReference>
<comment type="caution">
    <text evidence="4">The sequence shown here is derived from an EMBL/GenBank/DDBJ whole genome shotgun (WGS) entry which is preliminary data.</text>
</comment>
<dbReference type="Proteomes" id="UP001163731">
    <property type="component" value="Unassembled WGS sequence"/>
</dbReference>
<proteinExistence type="predicted"/>
<feature type="domain" description="Organic solvent tolerance-like N-terminal" evidence="3">
    <location>
        <begin position="45"/>
        <end position="199"/>
    </location>
</feature>
<evidence type="ECO:0000256" key="2">
    <source>
        <dbReference type="SAM" id="SignalP"/>
    </source>
</evidence>
<keyword evidence="5" id="KW-1185">Reference proteome</keyword>
<sequence length="578" mass="65580">MRIFFFLFLFLSTLTFAQDNPKPVQRDPFLQNPVKNQPQKSNLNNKVKIINADEIKKDTKYDGNRYLVGNVQIEHQGSILTADLVVMYDAENFVKAVGNTRLQNTDGSVITASEMEYDGNTQKGVARKNVVLNDPKGTVIKTETMYYDRGSNLAYYNTGGTINDGKSTTYSKSATYNLTNRTINLTDNVRIEDKDYILDGINVVQNQNTNIVDINGPTTITNRKNPKNRIFTEKGTHNLNTKESFLNKNSRINYNDKILTGDVMYFNQLTGFGTATGNVTLDDPLEKRYLKGGYGEIFEKKDSAMMTKSPYAVKILEKDSIYFAAEKILSYQKLDSVNIKKSYLRAFKKARIYKSNAQGRADSIAFNETDGVMHMYKDPILWSGQKQVTGDKVELYSNTQTENIDSIKVIGNGFAISKADSLNMKDEFNQVKGKLMAVYYEGKNIRDIKVIGNAQAITFDDDYNEKTKQNERLGITLSSCGIIGAFFEQQEMQIISCSIGALSSTYPMSKIGPDKKKFPDFNWNTKDRIRKWQDILVDTPNYEEIKYESGDALFNQAQEIIDKQRAAEEAKKPKRVRK</sequence>
<dbReference type="Gene3D" id="2.60.450.10">
    <property type="entry name" value="Lipopolysaccharide (LPS) transport protein A like domain"/>
    <property type="match status" value="2"/>
</dbReference>